<comment type="catalytic activity">
    <reaction evidence="11">
        <text>1'-[1,2-diacyl-sn-glycero-3-phospho],3'-[1-acyl-sn-glycero-3-phospho]-glycerol + a 1,2-diacyl-sn-glycero-3-phosphocholine = a cardiolipin + a 1-acyl-sn-glycero-3-phosphocholine</text>
        <dbReference type="Rhea" id="RHEA:33731"/>
        <dbReference type="ChEBI" id="CHEBI:57643"/>
        <dbReference type="ChEBI" id="CHEBI:58168"/>
        <dbReference type="ChEBI" id="CHEBI:62237"/>
        <dbReference type="ChEBI" id="CHEBI:64743"/>
    </reaction>
    <physiologicalReaction direction="left-to-right" evidence="11">
        <dbReference type="Rhea" id="RHEA:33732"/>
    </physiologicalReaction>
    <physiologicalReaction direction="right-to-left" evidence="11">
        <dbReference type="Rhea" id="RHEA:33733"/>
    </physiologicalReaction>
</comment>
<dbReference type="InterPro" id="IPR000872">
    <property type="entry name" value="Tafazzin"/>
</dbReference>
<keyword evidence="9" id="KW-0012">Acyltransferase</keyword>
<keyword evidence="4" id="KW-1000">Mitochondrion outer membrane</keyword>
<comment type="similarity">
    <text evidence="2 13">Belongs to the taffazin family.</text>
</comment>
<dbReference type="Proteomes" id="UP001175271">
    <property type="component" value="Unassembled WGS sequence"/>
</dbReference>
<keyword evidence="8 13" id="KW-0472">Membrane</keyword>
<evidence type="ECO:0000313" key="16">
    <source>
        <dbReference type="Proteomes" id="UP001175271"/>
    </source>
</evidence>
<evidence type="ECO:0000256" key="6">
    <source>
        <dbReference type="ARBA" id="ARBA00023098"/>
    </source>
</evidence>
<evidence type="ECO:0000256" key="13">
    <source>
        <dbReference type="RuleBase" id="RU365062"/>
    </source>
</evidence>
<name>A0AA39LK37_9BILA</name>
<dbReference type="GO" id="GO:0007007">
    <property type="term" value="P:inner mitochondrial membrane organization"/>
    <property type="evidence" value="ECO:0007669"/>
    <property type="project" value="TreeGrafter"/>
</dbReference>
<dbReference type="GO" id="GO:0005741">
    <property type="term" value="C:mitochondrial outer membrane"/>
    <property type="evidence" value="ECO:0007669"/>
    <property type="project" value="UniProtKB-SubCell"/>
</dbReference>
<evidence type="ECO:0000256" key="8">
    <source>
        <dbReference type="ARBA" id="ARBA00023136"/>
    </source>
</evidence>
<dbReference type="GO" id="GO:0035965">
    <property type="term" value="P:cardiolipin acyl-chain remodeling"/>
    <property type="evidence" value="ECO:0007669"/>
    <property type="project" value="TreeGrafter"/>
</dbReference>
<dbReference type="InterPro" id="IPR002123">
    <property type="entry name" value="Plipid/glycerol_acylTrfase"/>
</dbReference>
<evidence type="ECO:0000256" key="9">
    <source>
        <dbReference type="ARBA" id="ARBA00023315"/>
    </source>
</evidence>
<feature type="domain" description="Phospholipid/glycerol acyltransferase" evidence="14">
    <location>
        <begin position="38"/>
        <end position="161"/>
    </location>
</feature>
<proteinExistence type="inferred from homology"/>
<dbReference type="Pfam" id="PF01553">
    <property type="entry name" value="Acyltransferase"/>
    <property type="match status" value="1"/>
</dbReference>
<evidence type="ECO:0000259" key="14">
    <source>
        <dbReference type="SMART" id="SM00563"/>
    </source>
</evidence>
<dbReference type="GO" id="GO:0047184">
    <property type="term" value="F:1-acylglycerophosphocholine O-acyltransferase activity"/>
    <property type="evidence" value="ECO:0007669"/>
    <property type="project" value="TreeGrafter"/>
</dbReference>
<evidence type="ECO:0000256" key="4">
    <source>
        <dbReference type="ARBA" id="ARBA00022787"/>
    </source>
</evidence>
<dbReference type="GO" id="GO:0005743">
    <property type="term" value="C:mitochondrial inner membrane"/>
    <property type="evidence" value="ECO:0007669"/>
    <property type="project" value="UniProtKB-SubCell"/>
</dbReference>
<dbReference type="SMART" id="SM00563">
    <property type="entry name" value="PlsC"/>
    <property type="match status" value="1"/>
</dbReference>
<evidence type="ECO:0000256" key="1">
    <source>
        <dbReference type="ARBA" id="ARBA00004137"/>
    </source>
</evidence>
<evidence type="ECO:0000256" key="2">
    <source>
        <dbReference type="ARBA" id="ARBA00010524"/>
    </source>
</evidence>
<gene>
    <name evidence="15" type="ORF">QR680_003306</name>
</gene>
<comment type="subcellular location">
    <subcellularLocation>
        <location evidence="1">Mitochondrion inner membrane</location>
        <topology evidence="1">Peripheral membrane protein</topology>
        <orientation evidence="1">Intermembrane side</orientation>
    </subcellularLocation>
    <subcellularLocation>
        <location evidence="10">Mitochondrion outer membrane</location>
        <topology evidence="10">Peripheral membrane protein</topology>
        <orientation evidence="10">Intermembrane side</orientation>
    </subcellularLocation>
</comment>
<keyword evidence="13" id="KW-1133">Transmembrane helix</keyword>
<dbReference type="PRINTS" id="PR00979">
    <property type="entry name" value="TAFAZZIN"/>
</dbReference>
<evidence type="ECO:0000256" key="5">
    <source>
        <dbReference type="ARBA" id="ARBA00022792"/>
    </source>
</evidence>
<evidence type="ECO:0000256" key="3">
    <source>
        <dbReference type="ARBA" id="ARBA00022679"/>
    </source>
</evidence>
<keyword evidence="16" id="KW-1185">Reference proteome</keyword>
<dbReference type="SUPFAM" id="SSF69593">
    <property type="entry name" value="Glycerol-3-phosphate (1)-acyltransferase"/>
    <property type="match status" value="1"/>
</dbReference>
<organism evidence="15 16">
    <name type="scientific">Steinernema hermaphroditum</name>
    <dbReference type="NCBI Taxonomy" id="289476"/>
    <lineage>
        <taxon>Eukaryota</taxon>
        <taxon>Metazoa</taxon>
        <taxon>Ecdysozoa</taxon>
        <taxon>Nematoda</taxon>
        <taxon>Chromadorea</taxon>
        <taxon>Rhabditida</taxon>
        <taxon>Tylenchina</taxon>
        <taxon>Panagrolaimomorpha</taxon>
        <taxon>Strongyloidoidea</taxon>
        <taxon>Steinernematidae</taxon>
        <taxon>Steinernema</taxon>
    </lineage>
</organism>
<dbReference type="PANTHER" id="PTHR12497:SF0">
    <property type="entry name" value="TAFAZZIN"/>
    <property type="match status" value="1"/>
</dbReference>
<keyword evidence="3" id="KW-0808">Transferase</keyword>
<evidence type="ECO:0000313" key="15">
    <source>
        <dbReference type="EMBL" id="KAK0399994.1"/>
    </source>
</evidence>
<evidence type="ECO:0000256" key="7">
    <source>
        <dbReference type="ARBA" id="ARBA00023128"/>
    </source>
</evidence>
<keyword evidence="13" id="KW-0812">Transmembrane</keyword>
<dbReference type="AlphaFoldDB" id="A0AA39LK37"/>
<accession>A0AA39LK37</accession>
<sequence length="224" mass="25578">MSTVHLLSKTLFAADINKMVIRNRDVLVQQIANTSRPLLTVANHRCNIDDPLLWSVLTWKEFFGNLNRYRYTLAAHNICFTKSWHTKLFSLGRCVPIVRGAGVKQEGMDFCIEKLDERQWVHIFPEGKVTPQPIRIKWGVARLVMEAKLPPVVLPIWVNGMDSVWPTEKPYYPRFGKSIVEVAERTFDKNTLILIVNVIILAVLMSMLYMIATSAASATAKDEH</sequence>
<keyword evidence="6" id="KW-0443">Lipid metabolism</keyword>
<evidence type="ECO:0000256" key="11">
    <source>
        <dbReference type="ARBA" id="ARBA00047906"/>
    </source>
</evidence>
<dbReference type="EMBL" id="JAUCMV010000005">
    <property type="protein sequence ID" value="KAK0399994.1"/>
    <property type="molecule type" value="Genomic_DNA"/>
</dbReference>
<comment type="caution">
    <text evidence="15">The sequence shown here is derived from an EMBL/GenBank/DDBJ whole genome shotgun (WGS) entry which is preliminary data.</text>
</comment>
<dbReference type="CDD" id="cd07989">
    <property type="entry name" value="LPLAT_AGPAT-like"/>
    <property type="match status" value="1"/>
</dbReference>
<evidence type="ECO:0000256" key="12">
    <source>
        <dbReference type="ARBA" id="ARBA00049543"/>
    </source>
</evidence>
<feature type="transmembrane region" description="Helical" evidence="13">
    <location>
        <begin position="192"/>
        <end position="212"/>
    </location>
</feature>
<protein>
    <recommendedName>
        <fullName evidence="13">Tafazzin family protein</fullName>
    </recommendedName>
</protein>
<comment type="catalytic activity">
    <reaction evidence="12">
        <text>1,2-di-(9Z-octadecenoyl)-sn-glycero-3-phosphocholine + 1-hexadecanoyl-sn-glycero-3-phosphocholine = 1-hexadecanoyl-2-(9Z-octadecenoyl)-sn-glycero-3-phosphocholine + 1-(9Z-octadecenoyl)-sn-glycero-3-phosphocholine</text>
        <dbReference type="Rhea" id="RHEA:43816"/>
        <dbReference type="ChEBI" id="CHEBI:28610"/>
        <dbReference type="ChEBI" id="CHEBI:72998"/>
        <dbReference type="ChEBI" id="CHEBI:73001"/>
        <dbReference type="ChEBI" id="CHEBI:74669"/>
    </reaction>
    <physiologicalReaction direction="left-to-right" evidence="12">
        <dbReference type="Rhea" id="RHEA:43817"/>
    </physiologicalReaction>
    <physiologicalReaction direction="right-to-left" evidence="12">
        <dbReference type="Rhea" id="RHEA:43818"/>
    </physiologicalReaction>
</comment>
<keyword evidence="7" id="KW-0496">Mitochondrion</keyword>
<dbReference type="PANTHER" id="PTHR12497">
    <property type="entry name" value="TAZ PROTEIN TAFAZZIN"/>
    <property type="match status" value="1"/>
</dbReference>
<evidence type="ECO:0000256" key="10">
    <source>
        <dbReference type="ARBA" id="ARBA00024323"/>
    </source>
</evidence>
<keyword evidence="5" id="KW-0999">Mitochondrion inner membrane</keyword>
<reference evidence="15" key="1">
    <citation type="submission" date="2023-06" db="EMBL/GenBank/DDBJ databases">
        <title>Genomic analysis of the entomopathogenic nematode Steinernema hermaphroditum.</title>
        <authorList>
            <person name="Schwarz E.M."/>
            <person name="Heppert J.K."/>
            <person name="Baniya A."/>
            <person name="Schwartz H.T."/>
            <person name="Tan C.-H."/>
            <person name="Antoshechkin I."/>
            <person name="Sternberg P.W."/>
            <person name="Goodrich-Blair H."/>
            <person name="Dillman A.R."/>
        </authorList>
    </citation>
    <scope>NUCLEOTIDE SEQUENCE</scope>
    <source>
        <strain evidence="15">PS9179</strain>
        <tissue evidence="15">Whole animal</tissue>
    </source>
</reference>